<evidence type="ECO:0000256" key="1">
    <source>
        <dbReference type="SAM" id="MobiDB-lite"/>
    </source>
</evidence>
<dbReference type="AlphaFoldDB" id="A0A8I0G8U6"/>
<reference evidence="2" key="1">
    <citation type="submission" date="2020-09" db="EMBL/GenBank/DDBJ databases">
        <title>Characterization of IncC plasmids in Enterobacterales of food-producing animals originating from China.</title>
        <authorList>
            <person name="Zhang Y."/>
            <person name="Lei C.-W."/>
        </authorList>
    </citation>
    <scope>NUCLEOTIDE SEQUENCE</scope>
    <source>
        <strain evidence="2">CC1</strain>
    </source>
</reference>
<accession>A0A8I0G8U6</accession>
<feature type="region of interest" description="Disordered" evidence="1">
    <location>
        <begin position="1"/>
        <end position="45"/>
    </location>
</feature>
<name>A0A8I0G8U6_CITBR</name>
<dbReference type="RefSeq" id="WP_162835191.1">
    <property type="nucleotide sequence ID" value="NZ_JACXSK010000034.1"/>
</dbReference>
<evidence type="ECO:0000313" key="3">
    <source>
        <dbReference type="Proteomes" id="UP000605024"/>
    </source>
</evidence>
<sequence length="45" mass="5154">MTDRPDIVDPMPEDLPFPGEDKPIYPDDGEPSEPDNPEIERDFPK</sequence>
<comment type="caution">
    <text evidence="2">The sequence shown here is derived from an EMBL/GenBank/DDBJ whole genome shotgun (WGS) entry which is preliminary data.</text>
</comment>
<dbReference type="Proteomes" id="UP000605024">
    <property type="component" value="Unassembled WGS sequence"/>
</dbReference>
<feature type="compositionally biased region" description="Acidic residues" evidence="1">
    <location>
        <begin position="27"/>
        <end position="37"/>
    </location>
</feature>
<proteinExistence type="predicted"/>
<protein>
    <submittedName>
        <fullName evidence="2">Uncharacterized protein</fullName>
    </submittedName>
</protein>
<dbReference type="EMBL" id="JACXSK010000034">
    <property type="protein sequence ID" value="MBD3126116.1"/>
    <property type="molecule type" value="Genomic_DNA"/>
</dbReference>
<gene>
    <name evidence="2" type="ORF">ID160_26045</name>
</gene>
<evidence type="ECO:0000313" key="2">
    <source>
        <dbReference type="EMBL" id="MBD3126116.1"/>
    </source>
</evidence>
<organism evidence="2 3">
    <name type="scientific">Citrobacter braakii</name>
    <dbReference type="NCBI Taxonomy" id="57706"/>
    <lineage>
        <taxon>Bacteria</taxon>
        <taxon>Pseudomonadati</taxon>
        <taxon>Pseudomonadota</taxon>
        <taxon>Gammaproteobacteria</taxon>
        <taxon>Enterobacterales</taxon>
        <taxon>Enterobacteriaceae</taxon>
        <taxon>Citrobacter</taxon>
        <taxon>Citrobacter freundii complex</taxon>
    </lineage>
</organism>